<feature type="compositionally biased region" description="Polar residues" evidence="1">
    <location>
        <begin position="1"/>
        <end position="10"/>
    </location>
</feature>
<accession>A0A9P4HSM5</accession>
<dbReference type="AlphaFoldDB" id="A0A9P4HSM5"/>
<evidence type="ECO:0000313" key="2">
    <source>
        <dbReference type="EMBL" id="KAF2085706.1"/>
    </source>
</evidence>
<protein>
    <submittedName>
        <fullName evidence="2">Uncharacterized protein</fullName>
    </submittedName>
</protein>
<organism evidence="2 3">
    <name type="scientific">Saccharata proteae CBS 121410</name>
    <dbReference type="NCBI Taxonomy" id="1314787"/>
    <lineage>
        <taxon>Eukaryota</taxon>
        <taxon>Fungi</taxon>
        <taxon>Dikarya</taxon>
        <taxon>Ascomycota</taxon>
        <taxon>Pezizomycotina</taxon>
        <taxon>Dothideomycetes</taxon>
        <taxon>Dothideomycetes incertae sedis</taxon>
        <taxon>Botryosphaeriales</taxon>
        <taxon>Saccharataceae</taxon>
        <taxon>Saccharata</taxon>
    </lineage>
</organism>
<sequence>MSTTSVTSLVEVQRSGPPDPGRCTKSRHFKVPSLFAFKFSPKKKLESQRRGARLLAPRGRAAQLQHLPHTFLTVKAKVVYHLSLKSRLYRMHIIATANILRPEKSRCLRNLSIVNAVHFEKRPKLTASFLQLRSWPPRPPTDNKTPTTSFLLTVHTYANMAETQLTHEPMTTILEAPALLRWKEIQGLMERHLGRLFHEDYNLMFRIAQGTNTPNLLLLELEFPVKFGTKFGPTVKVFHLVLPAEQIRLQSAVLPVADLPGQTYLYAEMAPATEARVIHVRLRLTKHGKTVMPVIHRTSGLFDDTAAGLMSALQSVSKATDVDVYLSYNPKAEQTLLDLVSTLASTPSKTPTLDMEHAYDGSKVRLRNHLVKILQYAWVVDEEAHCTLAPSLFAMGHHARNGLEEKFEAVRRASLQLLVKKISGATTTTQILNYRFVRPLFGSKNISLAIRTSDSWELLPSSEEMQ</sequence>
<evidence type="ECO:0000256" key="1">
    <source>
        <dbReference type="SAM" id="MobiDB-lite"/>
    </source>
</evidence>
<proteinExistence type="predicted"/>
<keyword evidence="3" id="KW-1185">Reference proteome</keyword>
<dbReference type="EMBL" id="ML978728">
    <property type="protein sequence ID" value="KAF2085706.1"/>
    <property type="molecule type" value="Genomic_DNA"/>
</dbReference>
<name>A0A9P4HSM5_9PEZI</name>
<feature type="region of interest" description="Disordered" evidence="1">
    <location>
        <begin position="1"/>
        <end position="24"/>
    </location>
</feature>
<gene>
    <name evidence="2" type="ORF">K490DRAFT_58347</name>
</gene>
<reference evidence="2" key="1">
    <citation type="journal article" date="2020" name="Stud. Mycol.">
        <title>101 Dothideomycetes genomes: a test case for predicting lifestyles and emergence of pathogens.</title>
        <authorList>
            <person name="Haridas S."/>
            <person name="Albert R."/>
            <person name="Binder M."/>
            <person name="Bloem J."/>
            <person name="Labutti K."/>
            <person name="Salamov A."/>
            <person name="Andreopoulos B."/>
            <person name="Baker S."/>
            <person name="Barry K."/>
            <person name="Bills G."/>
            <person name="Bluhm B."/>
            <person name="Cannon C."/>
            <person name="Castanera R."/>
            <person name="Culley D."/>
            <person name="Daum C."/>
            <person name="Ezra D."/>
            <person name="Gonzalez J."/>
            <person name="Henrissat B."/>
            <person name="Kuo A."/>
            <person name="Liang C."/>
            <person name="Lipzen A."/>
            <person name="Lutzoni F."/>
            <person name="Magnuson J."/>
            <person name="Mondo S."/>
            <person name="Nolan M."/>
            <person name="Ohm R."/>
            <person name="Pangilinan J."/>
            <person name="Park H.-J."/>
            <person name="Ramirez L."/>
            <person name="Alfaro M."/>
            <person name="Sun H."/>
            <person name="Tritt A."/>
            <person name="Yoshinaga Y."/>
            <person name="Zwiers L.-H."/>
            <person name="Turgeon B."/>
            <person name="Goodwin S."/>
            <person name="Spatafora J."/>
            <person name="Crous P."/>
            <person name="Grigoriev I."/>
        </authorList>
    </citation>
    <scope>NUCLEOTIDE SEQUENCE</scope>
    <source>
        <strain evidence="2">CBS 121410</strain>
    </source>
</reference>
<dbReference type="OrthoDB" id="3874180at2759"/>
<evidence type="ECO:0000313" key="3">
    <source>
        <dbReference type="Proteomes" id="UP000799776"/>
    </source>
</evidence>
<comment type="caution">
    <text evidence="2">The sequence shown here is derived from an EMBL/GenBank/DDBJ whole genome shotgun (WGS) entry which is preliminary data.</text>
</comment>
<dbReference type="Proteomes" id="UP000799776">
    <property type="component" value="Unassembled WGS sequence"/>
</dbReference>